<name>A0A8H7HA73_9AGAM</name>
<comment type="caution">
    <text evidence="1">The sequence shown here is derived from an EMBL/GenBank/DDBJ whole genome shotgun (WGS) entry which is preliminary data.</text>
</comment>
<evidence type="ECO:0000313" key="2">
    <source>
        <dbReference type="Proteomes" id="UP000650582"/>
    </source>
</evidence>
<evidence type="ECO:0000313" key="1">
    <source>
        <dbReference type="EMBL" id="KAF8678695.1"/>
    </source>
</evidence>
<dbReference type="AlphaFoldDB" id="A0A8H7HA73"/>
<protein>
    <submittedName>
        <fullName evidence="1">Uncharacterized protein</fullName>
    </submittedName>
</protein>
<proteinExistence type="predicted"/>
<reference evidence="1" key="1">
    <citation type="submission" date="2020-09" db="EMBL/GenBank/DDBJ databases">
        <title>Comparative genome analyses of four rice-infecting Rhizoctonia solani isolates reveal extensive enrichment of homogalacturonan modification genes.</title>
        <authorList>
            <person name="Lee D.-Y."/>
            <person name="Jeon J."/>
            <person name="Kim K.-T."/>
            <person name="Cheong K."/>
            <person name="Song H."/>
            <person name="Choi G."/>
            <person name="Ko J."/>
            <person name="Opiyo S.O."/>
            <person name="Zuo S."/>
            <person name="Madhav S."/>
            <person name="Lee Y.-H."/>
            <person name="Wang G.-L."/>
        </authorList>
    </citation>
    <scope>NUCLEOTIDE SEQUENCE</scope>
    <source>
        <strain evidence="1">AG1-IA YN-7</strain>
    </source>
</reference>
<gene>
    <name evidence="1" type="ORF">RHS04_04977</name>
</gene>
<dbReference type="EMBL" id="JACYCC010000038">
    <property type="protein sequence ID" value="KAF8678695.1"/>
    <property type="molecule type" value="Genomic_DNA"/>
</dbReference>
<organism evidence="1 2">
    <name type="scientific">Rhizoctonia solani</name>
    <dbReference type="NCBI Taxonomy" id="456999"/>
    <lineage>
        <taxon>Eukaryota</taxon>
        <taxon>Fungi</taxon>
        <taxon>Dikarya</taxon>
        <taxon>Basidiomycota</taxon>
        <taxon>Agaricomycotina</taxon>
        <taxon>Agaricomycetes</taxon>
        <taxon>Cantharellales</taxon>
        <taxon>Ceratobasidiaceae</taxon>
        <taxon>Rhizoctonia</taxon>
    </lineage>
</organism>
<accession>A0A8H7HA73</accession>
<dbReference type="Proteomes" id="UP000650582">
    <property type="component" value="Unassembled WGS sequence"/>
</dbReference>
<sequence length="172" mass="20210">MNPSINIEWRGRLKYTRPFRELVLQSPIERITIQRSPNANSFSHWQAFVELKLKWLGTRILLEINPSVQRLICKQTRRGLNWDEPRLVLPGPQLEHLEYRPTVQRILGIASDFRRTLHITNHMTEQQLQSEWAVWLVKLAAELGENEPIAAHPTTLYDFRDQAVKEAVPWNS</sequence>